<dbReference type="AlphaFoldDB" id="A0A1G2GRH2"/>
<feature type="domain" description="Aminotransferase class V" evidence="11">
    <location>
        <begin position="4"/>
        <end position="177"/>
    </location>
</feature>
<dbReference type="GO" id="GO:0031071">
    <property type="term" value="F:cysteine desulfurase activity"/>
    <property type="evidence" value="ECO:0007669"/>
    <property type="project" value="UniProtKB-EC"/>
</dbReference>
<dbReference type="GO" id="GO:0046872">
    <property type="term" value="F:metal ion binding"/>
    <property type="evidence" value="ECO:0007669"/>
    <property type="project" value="UniProtKB-KW"/>
</dbReference>
<evidence type="ECO:0000256" key="2">
    <source>
        <dbReference type="ARBA" id="ARBA00006490"/>
    </source>
</evidence>
<evidence type="ECO:0000256" key="10">
    <source>
        <dbReference type="RuleBase" id="RU004504"/>
    </source>
</evidence>
<evidence type="ECO:0000256" key="3">
    <source>
        <dbReference type="ARBA" id="ARBA00012239"/>
    </source>
</evidence>
<gene>
    <name evidence="12" type="ORF">A3B25_00855</name>
</gene>
<proteinExistence type="inferred from homology"/>
<dbReference type="Gene3D" id="1.10.260.50">
    <property type="match status" value="1"/>
</dbReference>
<organism evidence="12 13">
    <name type="scientific">Candidatus Ryanbacteria bacterium RIFCSPLOWO2_01_FULL_48_26</name>
    <dbReference type="NCBI Taxonomy" id="1802126"/>
    <lineage>
        <taxon>Bacteria</taxon>
        <taxon>Candidatus Ryaniibacteriota</taxon>
    </lineage>
</organism>
<dbReference type="PANTHER" id="PTHR11601">
    <property type="entry name" value="CYSTEINE DESULFURYLASE FAMILY MEMBER"/>
    <property type="match status" value="1"/>
</dbReference>
<evidence type="ECO:0000259" key="11">
    <source>
        <dbReference type="Pfam" id="PF00266"/>
    </source>
</evidence>
<dbReference type="InterPro" id="IPR015424">
    <property type="entry name" value="PyrdxlP-dep_Trfase"/>
</dbReference>
<name>A0A1G2GRH2_9BACT</name>
<dbReference type="InterPro" id="IPR020578">
    <property type="entry name" value="Aminotrans_V_PyrdxlP_BS"/>
</dbReference>
<keyword evidence="6" id="KW-0663">Pyridoxal phosphate</keyword>
<comment type="similarity">
    <text evidence="2">Belongs to the class-V pyridoxal-phosphate-dependent aminotransferase family. NifS/IscS subfamily.</text>
</comment>
<comment type="caution">
    <text evidence="12">The sequence shown here is derived from an EMBL/GenBank/DDBJ whole genome shotgun (WGS) entry which is preliminary data.</text>
</comment>
<evidence type="ECO:0000256" key="4">
    <source>
        <dbReference type="ARBA" id="ARBA00022679"/>
    </source>
</evidence>
<dbReference type="InterPro" id="IPR015421">
    <property type="entry name" value="PyrdxlP-dep_Trfase_major"/>
</dbReference>
<dbReference type="GO" id="GO:0051536">
    <property type="term" value="F:iron-sulfur cluster binding"/>
    <property type="evidence" value="ECO:0007669"/>
    <property type="project" value="UniProtKB-KW"/>
</dbReference>
<dbReference type="PANTHER" id="PTHR11601:SF34">
    <property type="entry name" value="CYSTEINE DESULFURASE"/>
    <property type="match status" value="1"/>
</dbReference>
<protein>
    <recommendedName>
        <fullName evidence="3">cysteine desulfurase</fullName>
        <ecNumber evidence="3">2.8.1.7</ecNumber>
    </recommendedName>
</protein>
<evidence type="ECO:0000256" key="6">
    <source>
        <dbReference type="ARBA" id="ARBA00022898"/>
    </source>
</evidence>
<evidence type="ECO:0000313" key="13">
    <source>
        <dbReference type="Proteomes" id="UP000179106"/>
    </source>
</evidence>
<dbReference type="InterPro" id="IPR000192">
    <property type="entry name" value="Aminotrans_V_dom"/>
</dbReference>
<dbReference type="Gene3D" id="3.40.640.10">
    <property type="entry name" value="Type I PLP-dependent aspartate aminotransferase-like (Major domain)"/>
    <property type="match status" value="1"/>
</dbReference>
<sequence length="455" mass="49886">MKKIYLDYAATTPVDPRVLRAMRPYFSDVFGNPSSLHSFGQQALTALDTSREAIAKAIGVDFREVIFTGSATEANNLALRGVVRESIRYQVSSIKEDKKPRIIISAIEHESVRETARDLEREGVEIVEIPVDWQGFVDLKKLEAALNEQTVLVSIIYANNEIGTVQPISKIAKILSNFKKGISNSQFSISKKKLIGNPQFLNPSGHTLYPIFHTDAAQAFQFLPCNPSELGVDLMTISAHKIYGPKGVGALYVSDKRQETRNKGQETSNKGQATSGENFLSLVTGRLSPIITGGGQEFGLRSGTENVSFIVGFSKAVQIAASARDRECARILKIRDYFWRKLKEIVPQAELNGSIKGQGSSIKEEGKGTSFLPNILNVYFPEMSAEYLITKLDFLGVAVSSGSACHTRAAQPSHVLTALGFSKEKAGQCVRFSFGRPTKKIHIDAALKKIKTALL</sequence>
<evidence type="ECO:0000256" key="7">
    <source>
        <dbReference type="ARBA" id="ARBA00023004"/>
    </source>
</evidence>
<dbReference type="InterPro" id="IPR015422">
    <property type="entry name" value="PyrdxlP-dep_Trfase_small"/>
</dbReference>
<dbReference type="Gene3D" id="3.90.1150.10">
    <property type="entry name" value="Aspartate Aminotransferase, domain 1"/>
    <property type="match status" value="1"/>
</dbReference>
<evidence type="ECO:0000256" key="8">
    <source>
        <dbReference type="ARBA" id="ARBA00023014"/>
    </source>
</evidence>
<feature type="domain" description="Aminotransferase class V" evidence="11">
    <location>
        <begin position="211"/>
        <end position="444"/>
    </location>
</feature>
<comment type="cofactor">
    <cofactor evidence="1 10">
        <name>pyridoxal 5'-phosphate</name>
        <dbReference type="ChEBI" id="CHEBI:597326"/>
    </cofactor>
</comment>
<dbReference type="Proteomes" id="UP000179106">
    <property type="component" value="Unassembled WGS sequence"/>
</dbReference>
<evidence type="ECO:0000313" key="12">
    <source>
        <dbReference type="EMBL" id="OGZ52730.1"/>
    </source>
</evidence>
<keyword evidence="5" id="KW-0479">Metal-binding</keyword>
<dbReference type="InterPro" id="IPR016454">
    <property type="entry name" value="Cysteine_dSase"/>
</dbReference>
<dbReference type="Pfam" id="PF00266">
    <property type="entry name" value="Aminotran_5"/>
    <property type="match status" value="2"/>
</dbReference>
<reference evidence="12 13" key="1">
    <citation type="journal article" date="2016" name="Nat. Commun.">
        <title>Thousands of microbial genomes shed light on interconnected biogeochemical processes in an aquifer system.</title>
        <authorList>
            <person name="Anantharaman K."/>
            <person name="Brown C.T."/>
            <person name="Hug L.A."/>
            <person name="Sharon I."/>
            <person name="Castelle C.J."/>
            <person name="Probst A.J."/>
            <person name="Thomas B.C."/>
            <person name="Singh A."/>
            <person name="Wilkins M.J."/>
            <person name="Karaoz U."/>
            <person name="Brodie E.L."/>
            <person name="Williams K.H."/>
            <person name="Hubbard S.S."/>
            <person name="Banfield J.F."/>
        </authorList>
    </citation>
    <scope>NUCLEOTIDE SEQUENCE [LARGE SCALE GENOMIC DNA]</scope>
</reference>
<dbReference type="PIRSF" id="PIRSF005572">
    <property type="entry name" value="NifS"/>
    <property type="match status" value="1"/>
</dbReference>
<dbReference type="EC" id="2.8.1.7" evidence="3"/>
<dbReference type="PROSITE" id="PS00595">
    <property type="entry name" value="AA_TRANSFER_CLASS_5"/>
    <property type="match status" value="1"/>
</dbReference>
<keyword evidence="4" id="KW-0808">Transferase</keyword>
<keyword evidence="7" id="KW-0408">Iron</keyword>
<evidence type="ECO:0000256" key="9">
    <source>
        <dbReference type="ARBA" id="ARBA00050776"/>
    </source>
</evidence>
<comment type="catalytic activity">
    <reaction evidence="9">
        <text>(sulfur carrier)-H + L-cysteine = (sulfur carrier)-SH + L-alanine</text>
        <dbReference type="Rhea" id="RHEA:43892"/>
        <dbReference type="Rhea" id="RHEA-COMP:14737"/>
        <dbReference type="Rhea" id="RHEA-COMP:14739"/>
        <dbReference type="ChEBI" id="CHEBI:29917"/>
        <dbReference type="ChEBI" id="CHEBI:35235"/>
        <dbReference type="ChEBI" id="CHEBI:57972"/>
        <dbReference type="ChEBI" id="CHEBI:64428"/>
        <dbReference type="EC" id="2.8.1.7"/>
    </reaction>
</comment>
<evidence type="ECO:0000256" key="5">
    <source>
        <dbReference type="ARBA" id="ARBA00022723"/>
    </source>
</evidence>
<dbReference type="SUPFAM" id="SSF53383">
    <property type="entry name" value="PLP-dependent transferases"/>
    <property type="match status" value="1"/>
</dbReference>
<accession>A0A1G2GRH2</accession>
<dbReference type="EMBL" id="MHNW01000040">
    <property type="protein sequence ID" value="OGZ52730.1"/>
    <property type="molecule type" value="Genomic_DNA"/>
</dbReference>
<dbReference type="STRING" id="1802126.A3B25_00855"/>
<evidence type="ECO:0000256" key="1">
    <source>
        <dbReference type="ARBA" id="ARBA00001933"/>
    </source>
</evidence>
<keyword evidence="8" id="KW-0411">Iron-sulfur</keyword>